<feature type="domain" description="NADP-dependent oxidoreductase" evidence="7">
    <location>
        <begin position="41"/>
        <end position="288"/>
    </location>
</feature>
<dbReference type="Gene3D" id="3.20.20.100">
    <property type="entry name" value="NADP-dependent oxidoreductase domain"/>
    <property type="match status" value="1"/>
</dbReference>
<keyword evidence="2" id="KW-0521">NADP</keyword>
<keyword evidence="9" id="KW-1185">Reference proteome</keyword>
<dbReference type="CDD" id="cd19136">
    <property type="entry name" value="AKR_DrGR-like"/>
    <property type="match status" value="1"/>
</dbReference>
<evidence type="ECO:0000256" key="6">
    <source>
        <dbReference type="PIRSR" id="PIRSR000097-3"/>
    </source>
</evidence>
<dbReference type="PROSITE" id="PS00063">
    <property type="entry name" value="ALDOKETO_REDUCTASE_3"/>
    <property type="match status" value="1"/>
</dbReference>
<reference evidence="8" key="1">
    <citation type="submission" date="2022-08" db="EMBL/GenBank/DDBJ databases">
        <authorList>
            <person name="Kallberg Y."/>
            <person name="Tangrot J."/>
            <person name="Rosling A."/>
        </authorList>
    </citation>
    <scope>NUCLEOTIDE SEQUENCE</scope>
    <source>
        <strain evidence="8">Wild A</strain>
    </source>
</reference>
<dbReference type="EMBL" id="CAMKVN010000234">
    <property type="protein sequence ID" value="CAI2165567.1"/>
    <property type="molecule type" value="Genomic_DNA"/>
</dbReference>
<dbReference type="SUPFAM" id="SSF51430">
    <property type="entry name" value="NAD(P)-linked oxidoreductase"/>
    <property type="match status" value="1"/>
</dbReference>
<dbReference type="OrthoDB" id="416253at2759"/>
<dbReference type="PROSITE" id="PS00062">
    <property type="entry name" value="ALDOKETO_REDUCTASE_2"/>
    <property type="match status" value="1"/>
</dbReference>
<keyword evidence="3" id="KW-0560">Oxidoreductase</keyword>
<evidence type="ECO:0000256" key="2">
    <source>
        <dbReference type="ARBA" id="ARBA00022857"/>
    </source>
</evidence>
<evidence type="ECO:0000256" key="1">
    <source>
        <dbReference type="ARBA" id="ARBA00007905"/>
    </source>
</evidence>
<dbReference type="Pfam" id="PF00248">
    <property type="entry name" value="Aldo_ket_red"/>
    <property type="match status" value="1"/>
</dbReference>
<organism evidence="8 9">
    <name type="scientific">Funneliformis geosporum</name>
    <dbReference type="NCBI Taxonomy" id="1117311"/>
    <lineage>
        <taxon>Eukaryota</taxon>
        <taxon>Fungi</taxon>
        <taxon>Fungi incertae sedis</taxon>
        <taxon>Mucoromycota</taxon>
        <taxon>Glomeromycotina</taxon>
        <taxon>Glomeromycetes</taxon>
        <taxon>Glomerales</taxon>
        <taxon>Glomeraceae</taxon>
        <taxon>Funneliformis</taxon>
    </lineage>
</organism>
<name>A0A9W4WR01_9GLOM</name>
<feature type="site" description="Lowers pKa of active site Tyr" evidence="6">
    <location>
        <position position="90"/>
    </location>
</feature>
<dbReference type="PIRSF" id="PIRSF000097">
    <property type="entry name" value="AKR"/>
    <property type="match status" value="1"/>
</dbReference>
<dbReference type="InterPro" id="IPR018170">
    <property type="entry name" value="Aldo/ket_reductase_CS"/>
</dbReference>
<dbReference type="InterPro" id="IPR023210">
    <property type="entry name" value="NADP_OxRdtase_dom"/>
</dbReference>
<comment type="similarity">
    <text evidence="1">Belongs to the aldo/keto reductase family.</text>
</comment>
<comment type="caution">
    <text evidence="8">The sequence shown here is derived from an EMBL/GenBank/DDBJ whole genome shotgun (WGS) entry which is preliminary data.</text>
</comment>
<dbReference type="Proteomes" id="UP001153678">
    <property type="component" value="Unassembled WGS sequence"/>
</dbReference>
<dbReference type="FunFam" id="3.20.20.100:FF:000015">
    <property type="entry name" value="Oxidoreductase, aldo/keto reductase family"/>
    <property type="match status" value="1"/>
</dbReference>
<accession>A0A9W4WR01</accession>
<evidence type="ECO:0000256" key="5">
    <source>
        <dbReference type="PIRSR" id="PIRSR000097-2"/>
    </source>
</evidence>
<evidence type="ECO:0000313" key="9">
    <source>
        <dbReference type="Proteomes" id="UP001153678"/>
    </source>
</evidence>
<evidence type="ECO:0000256" key="4">
    <source>
        <dbReference type="PIRSR" id="PIRSR000097-1"/>
    </source>
</evidence>
<protein>
    <submittedName>
        <fullName evidence="8">14589_t:CDS:1</fullName>
    </submittedName>
</protein>
<dbReference type="PANTHER" id="PTHR43827:SF3">
    <property type="entry name" value="NADP-DEPENDENT OXIDOREDUCTASE DOMAIN-CONTAINING PROTEIN"/>
    <property type="match status" value="1"/>
</dbReference>
<feature type="binding site" evidence="5">
    <location>
        <position position="123"/>
    </location>
    <ligand>
        <name>substrate</name>
    </ligand>
</feature>
<feature type="active site" description="Proton donor" evidence="4">
    <location>
        <position position="59"/>
    </location>
</feature>
<proteinExistence type="inferred from homology"/>
<dbReference type="GO" id="GO:0016616">
    <property type="term" value="F:oxidoreductase activity, acting on the CH-OH group of donors, NAD or NADP as acceptor"/>
    <property type="evidence" value="ECO:0007669"/>
    <property type="project" value="UniProtKB-ARBA"/>
</dbReference>
<dbReference type="PROSITE" id="PS00798">
    <property type="entry name" value="ALDOKETO_REDUCTASE_1"/>
    <property type="match status" value="1"/>
</dbReference>
<dbReference type="PANTHER" id="PTHR43827">
    <property type="entry name" value="2,5-DIKETO-D-GLUCONIC ACID REDUCTASE"/>
    <property type="match status" value="1"/>
</dbReference>
<dbReference type="PRINTS" id="PR00069">
    <property type="entry name" value="ALDKETRDTASE"/>
</dbReference>
<dbReference type="AlphaFoldDB" id="A0A9W4WR01"/>
<evidence type="ECO:0000313" key="8">
    <source>
        <dbReference type="EMBL" id="CAI2165567.1"/>
    </source>
</evidence>
<sequence>MSTIPNFVLNNGMKIPALGCNYQASFVGTYKMRKCEVIDESIKCAVKSGYRLIDSAIGYKNEDSIGKAIRELIDDPSLGLKREDFFISTKLPPNDQGYDCCLKAFSCSLKRWKFDYLDLFLIHWPGSHRLKPSDPKHAENRKGSWKALEKLYAEGKVRSIGISNYTHLHLTELLSYCTVVPQVLQFELHPLLYQKDIIELCKKHNIKVQAYSSLGEGKLVNGEIDLPILKEIADKNGVTPAQVLLRWGYQHDAIVIPKSITPERISQNANIFHFELTEQDMESLDSLSETQRSRFCWDPTNIC</sequence>
<gene>
    <name evidence="8" type="ORF">FWILDA_LOCUS2136</name>
</gene>
<evidence type="ECO:0000259" key="7">
    <source>
        <dbReference type="Pfam" id="PF00248"/>
    </source>
</evidence>
<dbReference type="InterPro" id="IPR036812">
    <property type="entry name" value="NAD(P)_OxRdtase_dom_sf"/>
</dbReference>
<dbReference type="InterPro" id="IPR020471">
    <property type="entry name" value="AKR"/>
</dbReference>
<evidence type="ECO:0000256" key="3">
    <source>
        <dbReference type="ARBA" id="ARBA00023002"/>
    </source>
</evidence>